<feature type="region of interest" description="Disordered" evidence="2">
    <location>
        <begin position="323"/>
        <end position="392"/>
    </location>
</feature>
<organism evidence="4 5">
    <name type="scientific">Ornatilinea apprima</name>
    <dbReference type="NCBI Taxonomy" id="1134406"/>
    <lineage>
        <taxon>Bacteria</taxon>
        <taxon>Bacillati</taxon>
        <taxon>Chloroflexota</taxon>
        <taxon>Anaerolineae</taxon>
        <taxon>Anaerolineales</taxon>
        <taxon>Anaerolineaceae</taxon>
        <taxon>Ornatilinea</taxon>
    </lineage>
</organism>
<sequence>MLNNNTDETKPVEVNPSTNALPVDMPPAPGIEKPKRLKWILGGVAAVVILGMIGGLIGYQTAIQNRKRIAADQLTLVTTTQFELGIADFQAGRLETARRRFEYVIQADPKYPGAAEKLTEVMLAMATLSTPTTAPTPTMTVEPTPDFSGVEEMMQRAQDLLRNKQWDDALTVLDLMRKENINFRTVEVDGMYYIALRERGVQKIVNDGNLEGGIYDLARVEKFAPLDKEADGFRTFARFYLTGASFWKVDWPQVLVYFEQVYPALPNLRDLSGWTAQERYRIALVEFGNQLMLAGDYCKAKDQFEKALTFSVDDKVNQAFEKAKRECEGDKDETPQETQAVTPVPTQTTPVPTETTPVPTEETPVPTEVTPVPTEVTPEPTESSGGGDTSGG</sequence>
<protein>
    <submittedName>
        <fullName evidence="4">Uncharacterized protein</fullName>
    </submittedName>
</protein>
<dbReference type="RefSeq" id="WP_075064658.1">
    <property type="nucleotide sequence ID" value="NZ_LGCL01000045.1"/>
</dbReference>
<dbReference type="OrthoDB" id="161752at2"/>
<keyword evidence="5" id="KW-1185">Reference proteome</keyword>
<dbReference type="Gene3D" id="1.25.40.10">
    <property type="entry name" value="Tetratricopeptide repeat domain"/>
    <property type="match status" value="1"/>
</dbReference>
<dbReference type="Proteomes" id="UP000050417">
    <property type="component" value="Unassembled WGS sequence"/>
</dbReference>
<reference evidence="4 5" key="1">
    <citation type="submission" date="2015-07" db="EMBL/GenBank/DDBJ databases">
        <title>Genome sequence of Ornatilinea apprima DSM 23815.</title>
        <authorList>
            <person name="Hemp J."/>
            <person name="Ward L.M."/>
            <person name="Pace L.A."/>
            <person name="Fischer W.W."/>
        </authorList>
    </citation>
    <scope>NUCLEOTIDE SEQUENCE [LARGE SCALE GENOMIC DNA]</scope>
    <source>
        <strain evidence="4 5">P3M-1</strain>
    </source>
</reference>
<feature type="region of interest" description="Disordered" evidence="2">
    <location>
        <begin position="1"/>
        <end position="26"/>
    </location>
</feature>
<evidence type="ECO:0000256" key="1">
    <source>
        <dbReference type="PROSITE-ProRule" id="PRU00339"/>
    </source>
</evidence>
<dbReference type="AlphaFoldDB" id="A0A0N8GKN1"/>
<accession>A0A0N8GKN1</accession>
<feature type="repeat" description="TPR" evidence="1">
    <location>
        <begin position="78"/>
        <end position="111"/>
    </location>
</feature>
<dbReference type="STRING" id="1134406.ADN00_19230"/>
<evidence type="ECO:0000313" key="5">
    <source>
        <dbReference type="Proteomes" id="UP000050417"/>
    </source>
</evidence>
<feature type="compositionally biased region" description="Basic and acidic residues" evidence="2">
    <location>
        <begin position="323"/>
        <end position="334"/>
    </location>
</feature>
<keyword evidence="1" id="KW-0802">TPR repeat</keyword>
<comment type="caution">
    <text evidence="4">The sequence shown here is derived from an EMBL/GenBank/DDBJ whole genome shotgun (WGS) entry which is preliminary data.</text>
</comment>
<dbReference type="InterPro" id="IPR019734">
    <property type="entry name" value="TPR_rpt"/>
</dbReference>
<name>A0A0N8GKN1_9CHLR</name>
<keyword evidence="3" id="KW-0812">Transmembrane</keyword>
<dbReference type="SUPFAM" id="SSF48452">
    <property type="entry name" value="TPR-like"/>
    <property type="match status" value="1"/>
</dbReference>
<dbReference type="InterPro" id="IPR011990">
    <property type="entry name" value="TPR-like_helical_dom_sf"/>
</dbReference>
<keyword evidence="3" id="KW-0472">Membrane</keyword>
<keyword evidence="3" id="KW-1133">Transmembrane helix</keyword>
<evidence type="ECO:0000313" key="4">
    <source>
        <dbReference type="EMBL" id="KPL70162.1"/>
    </source>
</evidence>
<feature type="transmembrane region" description="Helical" evidence="3">
    <location>
        <begin position="39"/>
        <end position="59"/>
    </location>
</feature>
<evidence type="ECO:0000256" key="2">
    <source>
        <dbReference type="SAM" id="MobiDB-lite"/>
    </source>
</evidence>
<feature type="compositionally biased region" description="Low complexity" evidence="2">
    <location>
        <begin position="336"/>
        <end position="383"/>
    </location>
</feature>
<dbReference type="PROSITE" id="PS50005">
    <property type="entry name" value="TPR"/>
    <property type="match status" value="1"/>
</dbReference>
<gene>
    <name evidence="4" type="ORF">ADN00_19230</name>
</gene>
<dbReference type="EMBL" id="LGCL01000045">
    <property type="protein sequence ID" value="KPL70162.1"/>
    <property type="molecule type" value="Genomic_DNA"/>
</dbReference>
<proteinExistence type="predicted"/>
<evidence type="ECO:0000256" key="3">
    <source>
        <dbReference type="SAM" id="Phobius"/>
    </source>
</evidence>